<protein>
    <submittedName>
        <fullName evidence="1">Uncharacterized protein</fullName>
    </submittedName>
</protein>
<proteinExistence type="predicted"/>
<dbReference type="EMBL" id="JAYKXH010000002">
    <property type="protein sequence ID" value="KAK7175557.1"/>
    <property type="molecule type" value="Genomic_DNA"/>
</dbReference>
<sequence>MRFVGRAAKAPALGPLRSS</sequence>
<reference evidence="1 2" key="1">
    <citation type="submission" date="2024-02" db="EMBL/GenBank/DDBJ databases">
        <title>Chromosome-level genome assembly of the Eurasian Minnow (Phoxinus phoxinus).</title>
        <authorList>
            <person name="Oriowo T.O."/>
            <person name="Martin S."/>
            <person name="Stange M."/>
            <person name="Chrysostomakis Y."/>
            <person name="Brown T."/>
            <person name="Winkler S."/>
            <person name="Kukowka S."/>
            <person name="Myers E.W."/>
            <person name="Bohne A."/>
        </authorList>
    </citation>
    <scope>NUCLEOTIDE SEQUENCE [LARGE SCALE GENOMIC DNA]</scope>
    <source>
        <strain evidence="1">ZFMK-TIS-60720</strain>
        <tissue evidence="1">Whole Organism</tissue>
    </source>
</reference>
<evidence type="ECO:0000313" key="1">
    <source>
        <dbReference type="EMBL" id="KAK7175557.1"/>
    </source>
</evidence>
<accession>A0AAN9DRU3</accession>
<evidence type="ECO:0000313" key="2">
    <source>
        <dbReference type="Proteomes" id="UP001364617"/>
    </source>
</evidence>
<organism evidence="1 2">
    <name type="scientific">Phoxinus phoxinus</name>
    <name type="common">Eurasian minnow</name>
    <dbReference type="NCBI Taxonomy" id="58324"/>
    <lineage>
        <taxon>Eukaryota</taxon>
        <taxon>Metazoa</taxon>
        <taxon>Chordata</taxon>
        <taxon>Craniata</taxon>
        <taxon>Vertebrata</taxon>
        <taxon>Euteleostomi</taxon>
        <taxon>Actinopterygii</taxon>
        <taxon>Neopterygii</taxon>
        <taxon>Teleostei</taxon>
        <taxon>Ostariophysi</taxon>
        <taxon>Cypriniformes</taxon>
        <taxon>Leuciscidae</taxon>
        <taxon>Phoxininae</taxon>
        <taxon>Phoxinus</taxon>
    </lineage>
</organism>
<dbReference type="AlphaFoldDB" id="A0AAN9DRU3"/>
<comment type="caution">
    <text evidence="1">The sequence shown here is derived from an EMBL/GenBank/DDBJ whole genome shotgun (WGS) entry which is preliminary data.</text>
</comment>
<gene>
    <name evidence="1" type="ORF">R3I93_002469</name>
</gene>
<dbReference type="Proteomes" id="UP001364617">
    <property type="component" value="Unassembled WGS sequence"/>
</dbReference>
<name>A0AAN9DRU3_9TELE</name>
<keyword evidence="2" id="KW-1185">Reference proteome</keyword>